<dbReference type="Proteomes" id="UP000092460">
    <property type="component" value="Unassembled WGS sequence"/>
</dbReference>
<evidence type="ECO:0000313" key="3">
    <source>
        <dbReference type="EnsemblMetazoa" id="GPPI045564-PA"/>
    </source>
</evidence>
<keyword evidence="2" id="KW-0472">Membrane</keyword>
<dbReference type="EnsemblMetazoa" id="GPPI045564-RA">
    <property type="protein sequence ID" value="GPPI045564-PA"/>
    <property type="gene ID" value="GPPI045564"/>
</dbReference>
<keyword evidence="4" id="KW-1185">Reference proteome</keyword>
<feature type="transmembrane region" description="Helical" evidence="2">
    <location>
        <begin position="153"/>
        <end position="173"/>
    </location>
</feature>
<organism evidence="3 4">
    <name type="scientific">Glossina palpalis gambiensis</name>
    <dbReference type="NCBI Taxonomy" id="67801"/>
    <lineage>
        <taxon>Eukaryota</taxon>
        <taxon>Metazoa</taxon>
        <taxon>Ecdysozoa</taxon>
        <taxon>Arthropoda</taxon>
        <taxon>Hexapoda</taxon>
        <taxon>Insecta</taxon>
        <taxon>Pterygota</taxon>
        <taxon>Neoptera</taxon>
        <taxon>Endopterygota</taxon>
        <taxon>Diptera</taxon>
        <taxon>Brachycera</taxon>
        <taxon>Muscomorpha</taxon>
        <taxon>Hippoboscoidea</taxon>
        <taxon>Glossinidae</taxon>
        <taxon>Glossina</taxon>
    </lineage>
</organism>
<name>A0A1B0C021_9MUSC</name>
<proteinExistence type="predicted"/>
<evidence type="ECO:0000256" key="2">
    <source>
        <dbReference type="SAM" id="Phobius"/>
    </source>
</evidence>
<dbReference type="EMBL" id="JXJN01023409">
    <property type="status" value="NOT_ANNOTATED_CDS"/>
    <property type="molecule type" value="Genomic_DNA"/>
</dbReference>
<keyword evidence="2" id="KW-0812">Transmembrane</keyword>
<evidence type="ECO:0000313" key="4">
    <source>
        <dbReference type="Proteomes" id="UP000092460"/>
    </source>
</evidence>
<protein>
    <submittedName>
        <fullName evidence="3">Uncharacterized protein</fullName>
    </submittedName>
</protein>
<feature type="region of interest" description="Disordered" evidence="1">
    <location>
        <begin position="56"/>
        <end position="84"/>
    </location>
</feature>
<dbReference type="AlphaFoldDB" id="A0A1B0C021"/>
<dbReference type="VEuPathDB" id="VectorBase:GPPI045564"/>
<sequence length="178" mass="19757">MYKENKLYRSRVSTFSFWKKYHFGRSNTTEEYPTAAEFFNSLSRKLNDLFRMSDNESLDNARNTSGNIAGNGNGGHSQQDPPARAGSPILQPLALLVARRGVNVLTFTKQEVPAPNSTSEYNVPGRHIEVVSTALTVLKPDICFSERFQLPDFTLVGGVLLLLLLLLSAFVPFEVDGS</sequence>
<accession>A0A1B0C021</accession>
<reference evidence="4" key="1">
    <citation type="submission" date="2015-01" db="EMBL/GenBank/DDBJ databases">
        <authorList>
            <person name="Aksoy S."/>
            <person name="Warren W."/>
            <person name="Wilson R.K."/>
        </authorList>
    </citation>
    <scope>NUCLEOTIDE SEQUENCE [LARGE SCALE GENOMIC DNA]</scope>
    <source>
        <strain evidence="4">IAEA</strain>
    </source>
</reference>
<reference evidence="3" key="2">
    <citation type="submission" date="2020-05" db="UniProtKB">
        <authorList>
            <consortium name="EnsemblMetazoa"/>
        </authorList>
    </citation>
    <scope>IDENTIFICATION</scope>
    <source>
        <strain evidence="3">IAEA</strain>
    </source>
</reference>
<feature type="compositionally biased region" description="Polar residues" evidence="1">
    <location>
        <begin position="58"/>
        <end position="68"/>
    </location>
</feature>
<keyword evidence="2" id="KW-1133">Transmembrane helix</keyword>
<evidence type="ECO:0000256" key="1">
    <source>
        <dbReference type="SAM" id="MobiDB-lite"/>
    </source>
</evidence>